<dbReference type="PANTHER" id="PTHR43065:SF50">
    <property type="entry name" value="HISTIDINE KINASE"/>
    <property type="match status" value="1"/>
</dbReference>
<proteinExistence type="predicted"/>
<dbReference type="SUPFAM" id="SSF55874">
    <property type="entry name" value="ATPase domain of HSP90 chaperone/DNA topoisomerase II/histidine kinase"/>
    <property type="match status" value="1"/>
</dbReference>
<dbReference type="Pfam" id="PF00571">
    <property type="entry name" value="CBS"/>
    <property type="match status" value="1"/>
</dbReference>
<dbReference type="Pfam" id="PF02518">
    <property type="entry name" value="HATPase_c"/>
    <property type="match status" value="1"/>
</dbReference>
<evidence type="ECO:0000256" key="2">
    <source>
        <dbReference type="ARBA" id="ARBA00012438"/>
    </source>
</evidence>
<dbReference type="RefSeq" id="WP_302714132.1">
    <property type="nucleotide sequence ID" value="NZ_JAULRT010000060.1"/>
</dbReference>
<dbReference type="CDD" id="cd00082">
    <property type="entry name" value="HisKA"/>
    <property type="match status" value="1"/>
</dbReference>
<dbReference type="InterPro" id="IPR004358">
    <property type="entry name" value="Sig_transdc_His_kin-like_C"/>
</dbReference>
<dbReference type="PRINTS" id="PR00344">
    <property type="entry name" value="BCTRLSENSOR"/>
</dbReference>
<accession>A0ABT8TJ29</accession>
<dbReference type="InterPro" id="IPR003661">
    <property type="entry name" value="HisK_dim/P_dom"/>
</dbReference>
<dbReference type="InterPro" id="IPR000644">
    <property type="entry name" value="CBS_dom"/>
</dbReference>
<evidence type="ECO:0000256" key="3">
    <source>
        <dbReference type="ARBA" id="ARBA00022553"/>
    </source>
</evidence>
<organism evidence="7 8">
    <name type="scientific">Gilvimarinus algae</name>
    <dbReference type="NCBI Taxonomy" id="3058037"/>
    <lineage>
        <taxon>Bacteria</taxon>
        <taxon>Pseudomonadati</taxon>
        <taxon>Pseudomonadota</taxon>
        <taxon>Gammaproteobacteria</taxon>
        <taxon>Cellvibrionales</taxon>
        <taxon>Cellvibrionaceae</taxon>
        <taxon>Gilvimarinus</taxon>
    </lineage>
</organism>
<dbReference type="InterPro" id="IPR036890">
    <property type="entry name" value="HATPase_C_sf"/>
</dbReference>
<dbReference type="SUPFAM" id="SSF47384">
    <property type="entry name" value="Homodimeric domain of signal transducing histidine kinase"/>
    <property type="match status" value="1"/>
</dbReference>
<feature type="domain" description="CBS" evidence="6">
    <location>
        <begin position="10"/>
        <end position="73"/>
    </location>
</feature>
<dbReference type="InterPro" id="IPR005467">
    <property type="entry name" value="His_kinase_dom"/>
</dbReference>
<keyword evidence="3" id="KW-0597">Phosphoprotein</keyword>
<evidence type="ECO:0000313" key="8">
    <source>
        <dbReference type="Proteomes" id="UP001168380"/>
    </source>
</evidence>
<feature type="domain" description="Histidine kinase" evidence="5">
    <location>
        <begin position="176"/>
        <end position="427"/>
    </location>
</feature>
<reference evidence="7" key="1">
    <citation type="submission" date="2023-07" db="EMBL/GenBank/DDBJ databases">
        <title>Gilvimarinus algae sp. nov., isolated from the surface of Kelp.</title>
        <authorList>
            <person name="Sun Y.Y."/>
            <person name="Gong Y."/>
            <person name="Du Z.J."/>
        </authorList>
    </citation>
    <scope>NUCLEOTIDE SEQUENCE</scope>
    <source>
        <strain evidence="7">SDUM040014</strain>
    </source>
</reference>
<dbReference type="PROSITE" id="PS50109">
    <property type="entry name" value="HIS_KIN"/>
    <property type="match status" value="1"/>
</dbReference>
<dbReference type="Gene3D" id="1.10.287.130">
    <property type="match status" value="1"/>
</dbReference>
<sequence length="437" mass="48346">MNIAVSCQRVRELAVSVEPLTPTTKINDVADLFLSERYRELLCLPVVENGKVAGTISRYAIMKIFLQSYGREIFGARPVANFMNAKPLLVDINTDIEEASRYVHAHISNPITEDFVIIEDNHFFGMGMVLSLLELLEKRAETRNRALQTANRHLKSSQARLIQSEKMASLGQMVAGVAHEINTPLGYVQSNIELAADLSQSVALLADNNQSLLSALLDKTADDGHIESAIQASIDSVDEVVKGGLLSDMNTLFADSLHGLSQIGELVTNLKNFSRLDHVKLSQVNLNECLDSALNIGRNIIKQKAEIIRDYDQDASIECVASQINQVFLNILTNAAQAIEHYGSIKVKTRARETFVDVHIRDNGRGMPETVRKKIFDPFFTTKAVGEGTGLGLSISYQIVQQHKGLIDVRSIENKGTEFVIRLPRKQLNPSALQEPT</sequence>
<gene>
    <name evidence="7" type="ORF">QWI16_14365</name>
</gene>
<evidence type="ECO:0000259" key="5">
    <source>
        <dbReference type="PROSITE" id="PS50109"/>
    </source>
</evidence>
<dbReference type="InterPro" id="IPR046342">
    <property type="entry name" value="CBS_dom_sf"/>
</dbReference>
<evidence type="ECO:0000256" key="1">
    <source>
        <dbReference type="ARBA" id="ARBA00000085"/>
    </source>
</evidence>
<evidence type="ECO:0000313" key="7">
    <source>
        <dbReference type="EMBL" id="MDO3383363.1"/>
    </source>
</evidence>
<dbReference type="GO" id="GO:0005524">
    <property type="term" value="F:ATP binding"/>
    <property type="evidence" value="ECO:0007669"/>
    <property type="project" value="UniProtKB-KW"/>
</dbReference>
<dbReference type="SUPFAM" id="SSF54631">
    <property type="entry name" value="CBS-domain pair"/>
    <property type="match status" value="1"/>
</dbReference>
<evidence type="ECO:0000259" key="6">
    <source>
        <dbReference type="PROSITE" id="PS51371"/>
    </source>
</evidence>
<keyword evidence="4" id="KW-0129">CBS domain</keyword>
<dbReference type="InterPro" id="IPR036097">
    <property type="entry name" value="HisK_dim/P_sf"/>
</dbReference>
<dbReference type="SMART" id="SM00387">
    <property type="entry name" value="HATPase_c"/>
    <property type="match status" value="1"/>
</dbReference>
<keyword evidence="8" id="KW-1185">Reference proteome</keyword>
<keyword evidence="7" id="KW-0547">Nucleotide-binding</keyword>
<keyword evidence="7" id="KW-0067">ATP-binding</keyword>
<dbReference type="EMBL" id="JAULRT010000060">
    <property type="protein sequence ID" value="MDO3383363.1"/>
    <property type="molecule type" value="Genomic_DNA"/>
</dbReference>
<evidence type="ECO:0000256" key="4">
    <source>
        <dbReference type="PROSITE-ProRule" id="PRU00703"/>
    </source>
</evidence>
<dbReference type="Gene3D" id="3.30.565.10">
    <property type="entry name" value="Histidine kinase-like ATPase, C-terminal domain"/>
    <property type="match status" value="1"/>
</dbReference>
<dbReference type="Gene3D" id="3.10.580.10">
    <property type="entry name" value="CBS-domain"/>
    <property type="match status" value="1"/>
</dbReference>
<dbReference type="InterPro" id="IPR003594">
    <property type="entry name" value="HATPase_dom"/>
</dbReference>
<protein>
    <recommendedName>
        <fullName evidence="2">histidine kinase</fullName>
        <ecNumber evidence="2">2.7.13.3</ecNumber>
    </recommendedName>
</protein>
<dbReference type="EC" id="2.7.13.3" evidence="2"/>
<dbReference type="PROSITE" id="PS51371">
    <property type="entry name" value="CBS"/>
    <property type="match status" value="1"/>
</dbReference>
<dbReference type="Proteomes" id="UP001168380">
    <property type="component" value="Unassembled WGS sequence"/>
</dbReference>
<dbReference type="PANTHER" id="PTHR43065">
    <property type="entry name" value="SENSOR HISTIDINE KINASE"/>
    <property type="match status" value="1"/>
</dbReference>
<comment type="catalytic activity">
    <reaction evidence="1">
        <text>ATP + protein L-histidine = ADP + protein N-phospho-L-histidine.</text>
        <dbReference type="EC" id="2.7.13.3"/>
    </reaction>
</comment>
<comment type="caution">
    <text evidence="7">The sequence shown here is derived from an EMBL/GenBank/DDBJ whole genome shotgun (WGS) entry which is preliminary data.</text>
</comment>
<name>A0ABT8TJ29_9GAMM</name>